<reference evidence="1 2" key="1">
    <citation type="submission" date="2022-04" db="EMBL/GenBank/DDBJ databases">
        <title>Roseobacter sp. WL0113 is a bacterium isolated from neritic sediment.</title>
        <authorList>
            <person name="Wang L."/>
            <person name="He W."/>
            <person name="Zhang D.-F."/>
        </authorList>
    </citation>
    <scope>NUCLEOTIDE SEQUENCE [LARGE SCALE GENOMIC DNA]</scope>
    <source>
        <strain evidence="1 2">WL0113</strain>
    </source>
</reference>
<comment type="caution">
    <text evidence="1">The sequence shown here is derived from an EMBL/GenBank/DDBJ whole genome shotgun (WGS) entry which is preliminary data.</text>
</comment>
<evidence type="ECO:0000313" key="1">
    <source>
        <dbReference type="EMBL" id="MCV3274350.1"/>
    </source>
</evidence>
<accession>A0ABT3BL98</accession>
<evidence type="ECO:0008006" key="3">
    <source>
        <dbReference type="Google" id="ProtNLM"/>
    </source>
</evidence>
<name>A0ABT3BL98_9RHOB</name>
<keyword evidence="2" id="KW-1185">Reference proteome</keyword>
<evidence type="ECO:0000313" key="2">
    <source>
        <dbReference type="Proteomes" id="UP001208690"/>
    </source>
</evidence>
<gene>
    <name evidence="1" type="ORF">MUB52_23210</name>
</gene>
<dbReference type="RefSeq" id="WP_263846554.1">
    <property type="nucleotide sequence ID" value="NZ_JALIEB010000039.1"/>
</dbReference>
<protein>
    <recommendedName>
        <fullName evidence="3">Arginine transporter</fullName>
    </recommendedName>
</protein>
<proteinExistence type="predicted"/>
<dbReference type="Proteomes" id="UP001208690">
    <property type="component" value="Unassembled WGS sequence"/>
</dbReference>
<organism evidence="1 2">
    <name type="scientific">Roseobacter sinensis</name>
    <dbReference type="NCBI Taxonomy" id="2931391"/>
    <lineage>
        <taxon>Bacteria</taxon>
        <taxon>Pseudomonadati</taxon>
        <taxon>Pseudomonadota</taxon>
        <taxon>Alphaproteobacteria</taxon>
        <taxon>Rhodobacterales</taxon>
        <taxon>Roseobacteraceae</taxon>
        <taxon>Roseobacter</taxon>
    </lineage>
</organism>
<dbReference type="EMBL" id="JALIEB010000039">
    <property type="protein sequence ID" value="MCV3274350.1"/>
    <property type="molecule type" value="Genomic_DNA"/>
</dbReference>
<dbReference type="PROSITE" id="PS51257">
    <property type="entry name" value="PROKAR_LIPOPROTEIN"/>
    <property type="match status" value="1"/>
</dbReference>
<sequence>MLRPSLFCVILVLSACGGRSPAPSQPIVSPPPLPVAGAPAQFATGPIGTACLVHRRPGATRERCGCIQAAANQTLSPSQQQRSVRFFSEPGLLQDIRQSDNPANRTFWETWNRFADTAETFCGGL</sequence>